<evidence type="ECO:0000313" key="4">
    <source>
        <dbReference type="EMBL" id="EJF91618.1"/>
    </source>
</evidence>
<dbReference type="AlphaFoldDB" id="A0A9P2RVR4"/>
<dbReference type="EMBL" id="AIMD01000076">
    <property type="protein sequence ID" value="EJF91618.1"/>
    <property type="molecule type" value="Genomic_DNA"/>
</dbReference>
<proteinExistence type="predicted"/>
<dbReference type="GO" id="GO:0019867">
    <property type="term" value="C:outer membrane"/>
    <property type="evidence" value="ECO:0007669"/>
    <property type="project" value="InterPro"/>
</dbReference>
<dbReference type="SUPFAM" id="SSF103515">
    <property type="entry name" value="Autotransporter"/>
    <property type="match status" value="1"/>
</dbReference>
<accession>A0A9P2RVR4</accession>
<sequence length="1133" mass="122015">MIKVFRNHVCLCTFTTAIFSLLQSGIAVGANIGREGGKSYNISVFPVPPSVTLSSSPREIPNRSGTYDYNGNNGFSGYGYSGGYNSLSGRRHNSLKGESGSVGVNSTDISITSINSINPATPISAYRGPDGNGYIGINGHEVLDSNSISGSSHNRFFSESHHNGFSGERVGSGSGSVVSHVLLGGNNLNRTLSGESGDNGHIEYNRFDVEYNGEKQSLYDGLYYVCDGCGSRLIDNQFYKITNENVSNYPSDPTAITVKGIGTKVIGKNVTVSSQVADKTFLVGVHVLENGKIVLEDPILKGTVIALRASDGVIEVKNGKIEKSHEGVDATENSFVLLEDTEIKTANGIASLLSYEHSEVWMSGGSVDFMNSHGISSMLGGKVNLENVEITGKADKGKDRAVVHMDSGGAVNLEGSIVSAGGGLHGILLETTVDSIPLQEVTDLSNEDYDLKIPVTEVNMKSSSVTVKGKGSYGIYLRGEKPWSEGEAKKEEISSEKEKNPPRLEVVNLDKTEFSVLDDAALYGRNIISGAVGLVHSTLRSGNFLLKAEEGASITVLADASTLEGRTYVDKNSNAKLYLGGRSKWILQQPLQKDQHEAAHDSSISLVSLMGDSSIKFTQLKPDQNYIYQTLSIGKGTGEVYRAQDGAQIYLNTYLNSGGALDHQQTDRVLIDGDVFGITTVHVHGISGSPGESTGSGGNNQGISIIQVSGEAKERSFQLYGGYVALKDSPYQYRLYAYGPTSGLGEADPTQRLVKGSGEFWDFRLENGYIDADLRPEPAPIPRPEPEPSPDLRPEPAPAPGPDPKPHPKPGIKAVVPQVPTYLLLPNALFHAGLMNISNQNNRLEALRTTSNGMLEIRENPAFFVRGYGGNYRYVSNLSALEYGYGGELDSNAIEAGVLLQTVENAYGATSFGVIGSYERLSLQPLDVEKSQKSMFDKWSVTAYGGMQWDTGFYADGLLSYGLFKGDVLTLARGKTATLKGTPLSASLTSGKAFMIGDKGLIFDPQVQVVYQRLQFNKTRDIDDFDIDMRKLDQWVARVGGRLTKTLPATDEARVVSFYGKLHLAHGFGGKQSVHFKDAFQLGAFGSSLETGLGFNAQLSQKFALHGDLMYQHKLTKAGFSGTSFSGGLRYHF</sequence>
<dbReference type="InterPro" id="IPR036709">
    <property type="entry name" value="Autotransporte_beta_dom_sf"/>
</dbReference>
<reference evidence="4 5" key="1">
    <citation type="submission" date="2012-03" db="EMBL/GenBank/DDBJ databases">
        <title>The Genome Sequence of Bartonella taylorii 8TBB.</title>
        <authorList>
            <consortium name="The Broad Institute Genome Sequencing Platform"/>
            <consortium name="The Broad Institute Genome Sequencing Center for Infectious Disease"/>
            <person name="Feldgarden M."/>
            <person name="Kirby J."/>
            <person name="Kosoy M."/>
            <person name="Birtles R."/>
            <person name="Probert W.S."/>
            <person name="Chiaraviglio L."/>
            <person name="Young S.K."/>
            <person name="Zeng Q."/>
            <person name="Gargeya S."/>
            <person name="Fitzgerald M."/>
            <person name="Haas B."/>
            <person name="Abouelleil A."/>
            <person name="Alvarado L."/>
            <person name="Arachchi H.M."/>
            <person name="Berlin A."/>
            <person name="Chapman S.B."/>
            <person name="Gearin G."/>
            <person name="Goldberg J."/>
            <person name="Griggs A."/>
            <person name="Gujja S."/>
            <person name="Hansen M."/>
            <person name="Heiman D."/>
            <person name="Howarth C."/>
            <person name="Larimer J."/>
            <person name="Lui A."/>
            <person name="MacDonald P.J.P."/>
            <person name="McCowen C."/>
            <person name="Montmayeur A."/>
            <person name="Murphy C."/>
            <person name="Neiman D."/>
            <person name="Pearson M."/>
            <person name="Priest M."/>
            <person name="Roberts A."/>
            <person name="Saif S."/>
            <person name="Shea T."/>
            <person name="Sisk P."/>
            <person name="Stolte C."/>
            <person name="Sykes S."/>
            <person name="Wortman J."/>
            <person name="Nusbaum C."/>
            <person name="Birren B."/>
        </authorList>
    </citation>
    <scope>NUCLEOTIDE SEQUENCE [LARGE SCALE GENOMIC DNA]</scope>
    <source>
        <strain evidence="4 5">8TBB</strain>
    </source>
</reference>
<organism evidence="4 5">
    <name type="scientific">Bartonella taylorii 8TBB</name>
    <dbReference type="NCBI Taxonomy" id="1094560"/>
    <lineage>
        <taxon>Bacteria</taxon>
        <taxon>Pseudomonadati</taxon>
        <taxon>Pseudomonadota</taxon>
        <taxon>Alphaproteobacteria</taxon>
        <taxon>Hyphomicrobiales</taxon>
        <taxon>Bartonellaceae</taxon>
        <taxon>Bartonella</taxon>
    </lineage>
</organism>
<feature type="chain" id="PRO_5040208886" evidence="2">
    <location>
        <begin position="30"/>
        <end position="1133"/>
    </location>
</feature>
<feature type="compositionally biased region" description="Basic and acidic residues" evidence="1">
    <location>
        <begin position="784"/>
        <end position="794"/>
    </location>
</feature>
<gene>
    <name evidence="4" type="ORF">ME9_01715</name>
</gene>
<keyword evidence="5" id="KW-1185">Reference proteome</keyword>
<dbReference type="NCBIfam" id="TIGR01414">
    <property type="entry name" value="autotrans_barl"/>
    <property type="match status" value="1"/>
</dbReference>
<evidence type="ECO:0000313" key="5">
    <source>
        <dbReference type="Proteomes" id="UP000002648"/>
    </source>
</evidence>
<evidence type="ECO:0000259" key="3">
    <source>
        <dbReference type="PROSITE" id="PS51208"/>
    </source>
</evidence>
<feature type="domain" description="Autotransporter" evidence="3">
    <location>
        <begin position="856"/>
        <end position="1133"/>
    </location>
</feature>
<evidence type="ECO:0000256" key="1">
    <source>
        <dbReference type="SAM" id="MobiDB-lite"/>
    </source>
</evidence>
<dbReference type="SUPFAM" id="SSF51126">
    <property type="entry name" value="Pectin lyase-like"/>
    <property type="match status" value="1"/>
</dbReference>
<keyword evidence="2" id="KW-0732">Signal</keyword>
<comment type="caution">
    <text evidence="4">The sequence shown here is derived from an EMBL/GenBank/DDBJ whole genome shotgun (WGS) entry which is preliminary data.</text>
</comment>
<dbReference type="InterPro" id="IPR006315">
    <property type="entry name" value="OM_autotransptr_brl_dom"/>
</dbReference>
<feature type="signal peptide" evidence="2">
    <location>
        <begin position="1"/>
        <end position="29"/>
    </location>
</feature>
<name>A0A9P2RVR4_BARTA</name>
<dbReference type="Gene3D" id="2.160.20.20">
    <property type="match status" value="1"/>
</dbReference>
<evidence type="ECO:0000256" key="2">
    <source>
        <dbReference type="SAM" id="SignalP"/>
    </source>
</evidence>
<protein>
    <submittedName>
        <fullName evidence="4">Outer membrane autotransporter barrel domain-containing protein</fullName>
    </submittedName>
</protein>
<dbReference type="InterPro" id="IPR011050">
    <property type="entry name" value="Pectin_lyase_fold/virulence"/>
</dbReference>
<dbReference type="PROSITE" id="PS51208">
    <property type="entry name" value="AUTOTRANSPORTER"/>
    <property type="match status" value="1"/>
</dbReference>
<dbReference type="Proteomes" id="UP000002648">
    <property type="component" value="Unassembled WGS sequence"/>
</dbReference>
<dbReference type="InterPro" id="IPR005546">
    <property type="entry name" value="Autotransporte_beta"/>
</dbReference>
<feature type="region of interest" description="Disordered" evidence="1">
    <location>
        <begin position="772"/>
        <end position="812"/>
    </location>
</feature>
<dbReference type="InterPro" id="IPR012332">
    <property type="entry name" value="Autotransporter_pectin_lyase_C"/>
</dbReference>
<dbReference type="Gene3D" id="2.40.128.130">
    <property type="entry name" value="Autotransporter beta-domain"/>
    <property type="match status" value="1"/>
</dbReference>
<dbReference type="SMART" id="SM00869">
    <property type="entry name" value="Autotransporter"/>
    <property type="match status" value="1"/>
</dbReference>
<dbReference type="RefSeq" id="WP_004861619.1">
    <property type="nucleotide sequence ID" value="NZ_JH725059.1"/>
</dbReference>